<dbReference type="AlphaFoldDB" id="A0AAC9P9B8"/>
<organism evidence="1 2">
    <name type="scientific">Granulibacter bethesdensis</name>
    <dbReference type="NCBI Taxonomy" id="364410"/>
    <lineage>
        <taxon>Bacteria</taxon>
        <taxon>Pseudomonadati</taxon>
        <taxon>Pseudomonadota</taxon>
        <taxon>Alphaproteobacteria</taxon>
        <taxon>Acetobacterales</taxon>
        <taxon>Acetobacteraceae</taxon>
        <taxon>Granulibacter</taxon>
    </lineage>
</organism>
<sequence length="42" mass="5163">MFFTQGLQRPDLRENLLNRTKFRFDIKTLLYHPAIVKFFFLS</sequence>
<reference evidence="2" key="1">
    <citation type="submission" date="2016-11" db="EMBL/GenBank/DDBJ databases">
        <title>Comparative genomic and phenotypic analysis of Granulibacter bethesdensis clinical isolates from patients with chronic granulomatous disease.</title>
        <authorList>
            <person name="Zarember K.A."/>
            <person name="Porcella S.F."/>
            <person name="Chu J."/>
            <person name="Ding L."/>
            <person name="Dahlstrom E."/>
            <person name="Barbian K."/>
            <person name="Martens C."/>
            <person name="Sykora L."/>
            <person name="Kramer S."/>
            <person name="Pettinato A.M."/>
            <person name="Hong H."/>
            <person name="Wald G."/>
            <person name="Berg L.J."/>
            <person name="Rogge L.S."/>
            <person name="Greenberg D.E."/>
            <person name="Falcone E.L."/>
            <person name="Neves J.F."/>
            <person name="Simoes M.J."/>
            <person name="Casal M."/>
            <person name="Rodriguez-Lopez F.C."/>
            <person name="Zelazny A."/>
            <person name="Gallin J.I."/>
            <person name="Holland S.M."/>
        </authorList>
    </citation>
    <scope>NUCLEOTIDE SEQUENCE [LARGE SCALE GENOMIC DNA]</scope>
    <source>
        <strain evidence="2">NIH9.1</strain>
    </source>
</reference>
<evidence type="ECO:0000313" key="1">
    <source>
        <dbReference type="EMBL" id="APH54874.1"/>
    </source>
</evidence>
<evidence type="ECO:0000313" key="2">
    <source>
        <dbReference type="Proteomes" id="UP000182373"/>
    </source>
</evidence>
<gene>
    <name evidence="1" type="ORF">GbCGDNIH9_8273</name>
</gene>
<dbReference type="EMBL" id="CP018191">
    <property type="protein sequence ID" value="APH54874.1"/>
    <property type="molecule type" value="Genomic_DNA"/>
</dbReference>
<dbReference type="Proteomes" id="UP000182373">
    <property type="component" value="Chromosome"/>
</dbReference>
<protein>
    <submittedName>
        <fullName evidence="1">Uncharacterized protein</fullName>
    </submittedName>
</protein>
<proteinExistence type="predicted"/>
<name>A0AAC9P9B8_9PROT</name>
<accession>A0AAC9P9B8</accession>